<evidence type="ECO:0000256" key="2">
    <source>
        <dbReference type="SAM" id="MobiDB-lite"/>
    </source>
</evidence>
<feature type="compositionally biased region" description="Basic residues" evidence="2">
    <location>
        <begin position="1"/>
        <end position="17"/>
    </location>
</feature>
<reference evidence="3" key="1">
    <citation type="submission" date="2022-03" db="EMBL/GenBank/DDBJ databases">
        <authorList>
            <person name="Alioto T."/>
            <person name="Alioto T."/>
            <person name="Gomez Garrido J."/>
        </authorList>
    </citation>
    <scope>NUCLEOTIDE SEQUENCE</scope>
</reference>
<protein>
    <submittedName>
        <fullName evidence="3">Uncharacterized protein</fullName>
    </submittedName>
</protein>
<evidence type="ECO:0000256" key="1">
    <source>
        <dbReference type="SAM" id="Coils"/>
    </source>
</evidence>
<evidence type="ECO:0000313" key="4">
    <source>
        <dbReference type="Proteomes" id="UP001295444"/>
    </source>
</evidence>
<feature type="compositionally biased region" description="Basic residues" evidence="2">
    <location>
        <begin position="168"/>
        <end position="181"/>
    </location>
</feature>
<proteinExistence type="predicted"/>
<evidence type="ECO:0000313" key="3">
    <source>
        <dbReference type="EMBL" id="CAH2297175.1"/>
    </source>
</evidence>
<name>A0AAD1W7P6_PELCU</name>
<feature type="region of interest" description="Disordered" evidence="2">
    <location>
        <begin position="1"/>
        <end position="26"/>
    </location>
</feature>
<feature type="coiled-coil region" evidence="1">
    <location>
        <begin position="83"/>
        <end position="156"/>
    </location>
</feature>
<dbReference type="Proteomes" id="UP001295444">
    <property type="component" value="Chromosome 05"/>
</dbReference>
<feature type="compositionally biased region" description="Basic and acidic residues" evidence="2">
    <location>
        <begin position="158"/>
        <end position="167"/>
    </location>
</feature>
<keyword evidence="1" id="KW-0175">Coiled coil</keyword>
<dbReference type="EMBL" id="OW240916">
    <property type="protein sequence ID" value="CAH2297175.1"/>
    <property type="molecule type" value="Genomic_DNA"/>
</dbReference>
<feature type="region of interest" description="Disordered" evidence="2">
    <location>
        <begin position="158"/>
        <end position="188"/>
    </location>
</feature>
<gene>
    <name evidence="3" type="ORF">PECUL_23A030386</name>
</gene>
<keyword evidence="4" id="KW-1185">Reference proteome</keyword>
<organism evidence="3 4">
    <name type="scientific">Pelobates cultripes</name>
    <name type="common">Western spadefoot toad</name>
    <dbReference type="NCBI Taxonomy" id="61616"/>
    <lineage>
        <taxon>Eukaryota</taxon>
        <taxon>Metazoa</taxon>
        <taxon>Chordata</taxon>
        <taxon>Craniata</taxon>
        <taxon>Vertebrata</taxon>
        <taxon>Euteleostomi</taxon>
        <taxon>Amphibia</taxon>
        <taxon>Batrachia</taxon>
        <taxon>Anura</taxon>
        <taxon>Pelobatoidea</taxon>
        <taxon>Pelobatidae</taxon>
        <taxon>Pelobates</taxon>
    </lineage>
</organism>
<dbReference type="AlphaFoldDB" id="A0AAD1W7P6"/>
<sequence length="188" mass="22378">MATKKAAKPKNPNRRYKKQDNKPEKRLFFFSPQINKTDMDRTDLEENSLNMPELTPKNSMLDTGKDDQVITKAFLERAFDSQLEKFKCEINNIMRDIKEELQQLRKQLQENEACMTQLQPTIQQHEDIAKKQDNRVSTMAKKIAELENRRNNLRLRDIPESISQDRHKNTRHRHIKKRRTSGKMPLDF</sequence>
<accession>A0AAD1W7P6</accession>